<name>A0ABV3K039_STRON</name>
<proteinExistence type="predicted"/>
<reference evidence="1 2" key="1">
    <citation type="submission" date="2024-06" db="EMBL/GenBank/DDBJ databases">
        <title>The Natural Products Discovery Center: Release of the First 8490 Sequenced Strains for Exploring Actinobacteria Biosynthetic Diversity.</title>
        <authorList>
            <person name="Kalkreuter E."/>
            <person name="Kautsar S.A."/>
            <person name="Yang D."/>
            <person name="Bader C.D."/>
            <person name="Teijaro C.N."/>
            <person name="Fluegel L."/>
            <person name="Davis C.M."/>
            <person name="Simpson J.R."/>
            <person name="Lauterbach L."/>
            <person name="Steele A.D."/>
            <person name="Gui C."/>
            <person name="Meng S."/>
            <person name="Li G."/>
            <person name="Viehrig K."/>
            <person name="Ye F."/>
            <person name="Su P."/>
            <person name="Kiefer A.F."/>
            <person name="Nichols A."/>
            <person name="Cepeda A.J."/>
            <person name="Yan W."/>
            <person name="Fan B."/>
            <person name="Jiang Y."/>
            <person name="Adhikari A."/>
            <person name="Zheng C.-J."/>
            <person name="Schuster L."/>
            <person name="Cowan T.M."/>
            <person name="Smanski M.J."/>
            <person name="Chevrette M.G."/>
            <person name="De Carvalho L.P.S."/>
            <person name="Shen B."/>
        </authorList>
    </citation>
    <scope>NUCLEOTIDE SEQUENCE [LARGE SCALE GENOMIC DNA]</scope>
    <source>
        <strain evidence="1 2">NPDC052347</strain>
    </source>
</reference>
<accession>A0ABV3K039</accession>
<evidence type="ECO:0000313" key="1">
    <source>
        <dbReference type="EMBL" id="MEV5508293.1"/>
    </source>
</evidence>
<keyword evidence="2" id="KW-1185">Reference proteome</keyword>
<protein>
    <submittedName>
        <fullName evidence="1">Uncharacterized protein</fullName>
    </submittedName>
</protein>
<sequence length="104" mass="11529">MTLVPEPFPARLLPEEVPLGTALCPRCHERPIKLAGQEVWLCIACYALEHQHPPRPGDRSRSYLPANFATPECLACGSGAVDADGRLWWCTSCRLCTRVRGEGR</sequence>
<evidence type="ECO:0000313" key="2">
    <source>
        <dbReference type="Proteomes" id="UP001552594"/>
    </source>
</evidence>
<organism evidence="1 2">
    <name type="scientific">Streptomyces orinoci</name>
    <name type="common">Streptoverticillium orinoci</name>
    <dbReference type="NCBI Taxonomy" id="67339"/>
    <lineage>
        <taxon>Bacteria</taxon>
        <taxon>Bacillati</taxon>
        <taxon>Actinomycetota</taxon>
        <taxon>Actinomycetes</taxon>
        <taxon>Kitasatosporales</taxon>
        <taxon>Streptomycetaceae</taxon>
        <taxon>Streptomyces</taxon>
    </lineage>
</organism>
<dbReference type="Proteomes" id="UP001552594">
    <property type="component" value="Unassembled WGS sequence"/>
</dbReference>
<dbReference type="EMBL" id="JBFAUK010000013">
    <property type="protein sequence ID" value="MEV5508293.1"/>
    <property type="molecule type" value="Genomic_DNA"/>
</dbReference>
<comment type="caution">
    <text evidence="1">The sequence shown here is derived from an EMBL/GenBank/DDBJ whole genome shotgun (WGS) entry which is preliminary data.</text>
</comment>
<dbReference type="RefSeq" id="WP_109280331.1">
    <property type="nucleotide sequence ID" value="NZ_JBFAUK010000013.1"/>
</dbReference>
<gene>
    <name evidence="1" type="ORF">AB0L16_17745</name>
</gene>